<organism evidence="1">
    <name type="scientific">Photinus pyralis</name>
    <name type="common">Common eastern firefly</name>
    <name type="synonym">Lampyris pyralis</name>
    <dbReference type="NCBI Taxonomy" id="7054"/>
    <lineage>
        <taxon>Eukaryota</taxon>
        <taxon>Metazoa</taxon>
        <taxon>Ecdysozoa</taxon>
        <taxon>Arthropoda</taxon>
        <taxon>Hexapoda</taxon>
        <taxon>Insecta</taxon>
        <taxon>Pterygota</taxon>
        <taxon>Neoptera</taxon>
        <taxon>Endopterygota</taxon>
        <taxon>Coleoptera</taxon>
        <taxon>Polyphaga</taxon>
        <taxon>Elateriformia</taxon>
        <taxon>Elateroidea</taxon>
        <taxon>Lampyridae</taxon>
        <taxon>Lampyrinae</taxon>
        <taxon>Photinus</taxon>
    </lineage>
</organism>
<protein>
    <submittedName>
        <fullName evidence="1">Uncharacterized protein</fullName>
    </submittedName>
</protein>
<dbReference type="AlphaFoldDB" id="A0A1Y1KWI2"/>
<dbReference type="EMBL" id="GEZM01071529">
    <property type="protein sequence ID" value="JAV65729.1"/>
    <property type="molecule type" value="Transcribed_RNA"/>
</dbReference>
<sequence length="139" mass="14726">MLAPVKGPAVIEMTLMIKPNRTGVESVFFAFLLSQTEQQIIMRTVVMIASIAKACIDVNLGCRVVLHSPGFATAGTAVPFTSPLNSSAKSSGIKTFKSPKPRNAPMNCAAMYTGTSSGLRCPSIAEDSVTAGFRWAPEM</sequence>
<accession>A0A1Y1KWI2</accession>
<proteinExistence type="predicted"/>
<dbReference type="EMBL" id="GEZM01071532">
    <property type="protein sequence ID" value="JAV65724.1"/>
    <property type="molecule type" value="Transcribed_RNA"/>
</dbReference>
<dbReference type="EMBL" id="GEZM01071531">
    <property type="protein sequence ID" value="JAV65726.1"/>
    <property type="molecule type" value="Transcribed_RNA"/>
</dbReference>
<dbReference type="EMBL" id="GEZM01071534">
    <property type="protein sequence ID" value="JAV65720.1"/>
    <property type="molecule type" value="Transcribed_RNA"/>
</dbReference>
<dbReference type="EMBL" id="GEZM01071530">
    <property type="protein sequence ID" value="JAV65727.1"/>
    <property type="molecule type" value="Transcribed_RNA"/>
</dbReference>
<evidence type="ECO:0000313" key="1">
    <source>
        <dbReference type="EMBL" id="JAV65724.1"/>
    </source>
</evidence>
<reference evidence="1" key="1">
    <citation type="journal article" date="2016" name="Sci. Rep.">
        <title>Molecular characterization of firefly nuptial gifts: a multi-omics approach sheds light on postcopulatory sexual selection.</title>
        <authorList>
            <person name="Al-Wathiqui N."/>
            <person name="Fallon T.R."/>
            <person name="South A."/>
            <person name="Weng J.K."/>
            <person name="Lewis S.M."/>
        </authorList>
    </citation>
    <scope>NUCLEOTIDE SEQUENCE</scope>
</reference>
<dbReference type="EMBL" id="GEZM01071533">
    <property type="protein sequence ID" value="JAV65722.1"/>
    <property type="molecule type" value="Transcribed_RNA"/>
</dbReference>
<name>A0A1Y1KWI2_PHOPY</name>